<dbReference type="PROSITE" id="PS50883">
    <property type="entry name" value="EAL"/>
    <property type="match status" value="1"/>
</dbReference>
<feature type="domain" description="GGDEF" evidence="3">
    <location>
        <begin position="401"/>
        <end position="534"/>
    </location>
</feature>
<dbReference type="SUPFAM" id="SSF55073">
    <property type="entry name" value="Nucleotide cyclase"/>
    <property type="match status" value="1"/>
</dbReference>
<dbReference type="InterPro" id="IPR029787">
    <property type="entry name" value="Nucleotide_cyclase"/>
</dbReference>
<dbReference type="Gene3D" id="3.30.70.270">
    <property type="match status" value="1"/>
</dbReference>
<evidence type="ECO:0000256" key="1">
    <source>
        <dbReference type="SAM" id="Phobius"/>
    </source>
</evidence>
<keyword evidence="1" id="KW-0812">Transmembrane</keyword>
<dbReference type="SUPFAM" id="SSF141868">
    <property type="entry name" value="EAL domain-like"/>
    <property type="match status" value="1"/>
</dbReference>
<keyword evidence="1" id="KW-1133">Transmembrane helix</keyword>
<evidence type="ECO:0000313" key="5">
    <source>
        <dbReference type="Proteomes" id="UP001157134"/>
    </source>
</evidence>
<dbReference type="PANTHER" id="PTHR33121">
    <property type="entry name" value="CYCLIC DI-GMP PHOSPHODIESTERASE PDEF"/>
    <property type="match status" value="1"/>
</dbReference>
<reference evidence="4 5" key="1">
    <citation type="submission" date="2023-03" db="EMBL/GenBank/DDBJ databases">
        <title>Thalassotalea loyana LMG 22536T draft genome sequence.</title>
        <authorList>
            <person name="Sawabe T."/>
        </authorList>
    </citation>
    <scope>NUCLEOTIDE SEQUENCE [LARGE SCALE GENOMIC DNA]</scope>
    <source>
        <strain evidence="4 5">LMG 22536</strain>
    </source>
</reference>
<dbReference type="InterPro" id="IPR035919">
    <property type="entry name" value="EAL_sf"/>
</dbReference>
<keyword evidence="5" id="KW-1185">Reference proteome</keyword>
<name>A0ABQ6HB57_9GAMM</name>
<feature type="transmembrane region" description="Helical" evidence="1">
    <location>
        <begin position="12"/>
        <end position="33"/>
    </location>
</feature>
<dbReference type="SMART" id="SM00267">
    <property type="entry name" value="GGDEF"/>
    <property type="match status" value="1"/>
</dbReference>
<dbReference type="InterPro" id="IPR000160">
    <property type="entry name" value="GGDEF_dom"/>
</dbReference>
<evidence type="ECO:0000259" key="3">
    <source>
        <dbReference type="PROSITE" id="PS50887"/>
    </source>
</evidence>
<evidence type="ECO:0008006" key="6">
    <source>
        <dbReference type="Google" id="ProtNLM"/>
    </source>
</evidence>
<organism evidence="4 5">
    <name type="scientific">Thalassotalea loyana</name>
    <dbReference type="NCBI Taxonomy" id="280483"/>
    <lineage>
        <taxon>Bacteria</taxon>
        <taxon>Pseudomonadati</taxon>
        <taxon>Pseudomonadota</taxon>
        <taxon>Gammaproteobacteria</taxon>
        <taxon>Alteromonadales</taxon>
        <taxon>Colwelliaceae</taxon>
        <taxon>Thalassotalea</taxon>
    </lineage>
</organism>
<dbReference type="NCBIfam" id="TIGR00254">
    <property type="entry name" value="GGDEF"/>
    <property type="match status" value="1"/>
</dbReference>
<dbReference type="InterPro" id="IPR050706">
    <property type="entry name" value="Cyclic-di-GMP_PDE-like"/>
</dbReference>
<dbReference type="Pfam" id="PF00990">
    <property type="entry name" value="GGDEF"/>
    <property type="match status" value="1"/>
</dbReference>
<dbReference type="SMART" id="SM00052">
    <property type="entry name" value="EAL"/>
    <property type="match status" value="1"/>
</dbReference>
<dbReference type="PROSITE" id="PS50887">
    <property type="entry name" value="GGDEF"/>
    <property type="match status" value="1"/>
</dbReference>
<gene>
    <name evidence="4" type="ORF">tloyanaT_03880</name>
</gene>
<feature type="transmembrane region" description="Helical" evidence="1">
    <location>
        <begin position="280"/>
        <end position="299"/>
    </location>
</feature>
<evidence type="ECO:0000259" key="2">
    <source>
        <dbReference type="PROSITE" id="PS50883"/>
    </source>
</evidence>
<dbReference type="Pfam" id="PF14827">
    <property type="entry name" value="dCache_3"/>
    <property type="match status" value="1"/>
</dbReference>
<keyword evidence="1" id="KW-0472">Membrane</keyword>
<dbReference type="InterPro" id="IPR043128">
    <property type="entry name" value="Rev_trsase/Diguanyl_cyclase"/>
</dbReference>
<dbReference type="Gene3D" id="3.20.20.450">
    <property type="entry name" value="EAL domain"/>
    <property type="match status" value="1"/>
</dbReference>
<dbReference type="CDD" id="cd01948">
    <property type="entry name" value="EAL"/>
    <property type="match status" value="1"/>
</dbReference>
<dbReference type="CDD" id="cd01949">
    <property type="entry name" value="GGDEF"/>
    <property type="match status" value="1"/>
</dbReference>
<dbReference type="Pfam" id="PF00563">
    <property type="entry name" value="EAL"/>
    <property type="match status" value="1"/>
</dbReference>
<dbReference type="PANTHER" id="PTHR33121:SF70">
    <property type="entry name" value="SIGNALING PROTEIN YKOW"/>
    <property type="match status" value="1"/>
</dbReference>
<dbReference type="Proteomes" id="UP001157134">
    <property type="component" value="Unassembled WGS sequence"/>
</dbReference>
<accession>A0ABQ6HB57</accession>
<feature type="domain" description="EAL" evidence="2">
    <location>
        <begin position="543"/>
        <end position="797"/>
    </location>
</feature>
<proteinExistence type="predicted"/>
<dbReference type="InterPro" id="IPR029150">
    <property type="entry name" value="dCache_3"/>
</dbReference>
<dbReference type="EMBL" id="BSSV01000001">
    <property type="protein sequence ID" value="GLX84136.1"/>
    <property type="molecule type" value="Genomic_DNA"/>
</dbReference>
<sequence>MKKFFVGVSFKLISILVGTLLCISIFYSWLSFVKLESDYAKHQQEALEQGRNFFQMQSHQLVQELQMLVEWFSDPDQAQRYSSFNDLGSALQQQFEKMQMHLDIEDIWLVQGNKVEFNTSEMSTEVRQISQQVQFKQEPVSKILCDQRCFQTVGLPIMNQSGEVASIVIKANMSNMLLAFNSLLDSEVSIFRIPHKGSVESAEVLLSSNKPLAEYIKTLEVAGENIDGAMKQGLNFSFQERYYLVNFLPLTLNENGSYNLILIEDLSQYTKESQLYRNQFLVAVIVFFLVVSFIVFIISRTFTDRLVTLASYLPLLAKKQFTEFRQAEFKRKNWFSDELDTVIESATMLSYQLEKLNLKVNLKTNELENIAMYDLLTGLPNRNMLNFELKKSLAKLKYSTHGFALLFLDLDDFKKVNDSYGHGEGDKLLVEAAKRLNACARSIDVVCRFGGDEFVIILSQLSDEEEGQSLANEFLKQFKSGIKLEDNTFYVSSSLGMVYCEDHAAIADDLISAADIAMYEAKMNGGDQCYVYDPQMYQRVAHRVMMESDVRTALLEHQFSLALQPQIEANTNRFVGFEALLRWKHPERGMISPDDFIPVLENSEQMIELGYWVVRRCFELVRNFIQLGYKDIKVAINLSANQFLDPNLISFLTNLLQAYEIDAKHFELELTEQTLVEDIDKAIEVMITLREYGFSFAIDDFGTGYSSLAYLKRMPVDIIKIDKSFVFGMLENNADYQIIMSTIAMVKSLDLKVVAEGVETSAQMRSLEENGCDYFQGYYFSKPVPEDEIVEYIQDQFRHGVWSNAEVYQ</sequence>
<evidence type="ECO:0000313" key="4">
    <source>
        <dbReference type="EMBL" id="GLX84136.1"/>
    </source>
</evidence>
<protein>
    <recommendedName>
        <fullName evidence="6">EAL domain-containing protein</fullName>
    </recommendedName>
</protein>
<dbReference type="InterPro" id="IPR001633">
    <property type="entry name" value="EAL_dom"/>
</dbReference>
<comment type="caution">
    <text evidence="4">The sequence shown here is derived from an EMBL/GenBank/DDBJ whole genome shotgun (WGS) entry which is preliminary data.</text>
</comment>
<dbReference type="RefSeq" id="WP_284295681.1">
    <property type="nucleotide sequence ID" value="NZ_BSSV01000001.1"/>
</dbReference>